<dbReference type="Proteomes" id="UP000657592">
    <property type="component" value="Unassembled WGS sequence"/>
</dbReference>
<dbReference type="AntiFam" id="ANF00095">
    <property type="entry name" value="Shadow ORF (opposite ABC transporters)"/>
</dbReference>
<reference evidence="1" key="2">
    <citation type="submission" date="2020-09" db="EMBL/GenBank/DDBJ databases">
        <authorList>
            <person name="Sun Q."/>
            <person name="Zhou Y."/>
        </authorList>
    </citation>
    <scope>NUCLEOTIDE SEQUENCE</scope>
    <source>
        <strain evidence="1">CGMCC 1.15794</strain>
    </source>
</reference>
<protein>
    <submittedName>
        <fullName evidence="1">Uncharacterized protein</fullName>
    </submittedName>
</protein>
<accession>A0A917IBM5</accession>
<dbReference type="AntiFam" id="ANF00142">
    <property type="entry name" value="Shadow ORF (opposite yadG)"/>
</dbReference>
<keyword evidence="2" id="KW-1185">Reference proteome</keyword>
<name>A0A917IBM5_9MICO</name>
<dbReference type="AlphaFoldDB" id="A0A917IBM5"/>
<organism evidence="1 2">
    <name type="scientific">Microbacterium album</name>
    <dbReference type="NCBI Taxonomy" id="2053191"/>
    <lineage>
        <taxon>Bacteria</taxon>
        <taxon>Bacillati</taxon>
        <taxon>Actinomycetota</taxon>
        <taxon>Actinomycetes</taxon>
        <taxon>Micrococcales</taxon>
        <taxon>Microbacteriaceae</taxon>
        <taxon>Microbacterium</taxon>
    </lineage>
</organism>
<evidence type="ECO:0000313" key="1">
    <source>
        <dbReference type="EMBL" id="GGH33765.1"/>
    </source>
</evidence>
<proteinExistence type="predicted"/>
<gene>
    <name evidence="1" type="ORF">GCM10010921_00980</name>
</gene>
<reference evidence="1" key="1">
    <citation type="journal article" date="2014" name="Int. J. Syst. Evol. Microbiol.">
        <title>Complete genome sequence of Corynebacterium casei LMG S-19264T (=DSM 44701T), isolated from a smear-ripened cheese.</title>
        <authorList>
            <consortium name="US DOE Joint Genome Institute (JGI-PGF)"/>
            <person name="Walter F."/>
            <person name="Albersmeier A."/>
            <person name="Kalinowski J."/>
            <person name="Ruckert C."/>
        </authorList>
    </citation>
    <scope>NUCLEOTIDE SEQUENCE</scope>
    <source>
        <strain evidence="1">CGMCC 1.15794</strain>
    </source>
</reference>
<evidence type="ECO:0000313" key="2">
    <source>
        <dbReference type="Proteomes" id="UP000657592"/>
    </source>
</evidence>
<dbReference type="EMBL" id="BMJY01000001">
    <property type="protein sequence ID" value="GGH33765.1"/>
    <property type="molecule type" value="Genomic_DNA"/>
</dbReference>
<comment type="caution">
    <text evidence="1">The sequence shown here is derived from an EMBL/GenBank/DDBJ whole genome shotgun (WGS) entry which is preliminary data.</text>
</comment>
<sequence length="117" mass="12921">MRDHDHRGGGTVDEIKHEIQDESTRLFVECAGRLISEYETRPDHKRARNRDPLTFTTADLSGAAAGEMADVQQVELLERPAPDVPKSVAAGVHERQLHVLQGAQMGNESGVLKHESD</sequence>